<feature type="transmembrane region" description="Helical" evidence="2">
    <location>
        <begin position="120"/>
        <end position="139"/>
    </location>
</feature>
<organism evidence="3 4">
    <name type="scientific">Symbiodinium natans</name>
    <dbReference type="NCBI Taxonomy" id="878477"/>
    <lineage>
        <taxon>Eukaryota</taxon>
        <taxon>Sar</taxon>
        <taxon>Alveolata</taxon>
        <taxon>Dinophyceae</taxon>
        <taxon>Suessiales</taxon>
        <taxon>Symbiodiniaceae</taxon>
        <taxon>Symbiodinium</taxon>
    </lineage>
</organism>
<dbReference type="EMBL" id="CAJNDS010002675">
    <property type="protein sequence ID" value="CAE7562681.1"/>
    <property type="molecule type" value="Genomic_DNA"/>
</dbReference>
<sequence>MDKLGQVYDLHVMEVQQLRAEIRALQSKARSIDAQAAEGVPPGDLSDSLGEQQIEHAERQRQRSCSDEGIEFTQNASISKPWNVGKKRGLSKRHVLQRSTSTLRWDGQLRSCLRRWIKMPWVDCMMSMLILCNALVFAVEVR</sequence>
<keyword evidence="2" id="KW-0812">Transmembrane</keyword>
<keyword evidence="2" id="KW-1133">Transmembrane helix</keyword>
<feature type="compositionally biased region" description="Basic and acidic residues" evidence="1">
    <location>
        <begin position="53"/>
        <end position="66"/>
    </location>
</feature>
<feature type="region of interest" description="Disordered" evidence="1">
    <location>
        <begin position="33"/>
        <end position="68"/>
    </location>
</feature>
<evidence type="ECO:0000256" key="1">
    <source>
        <dbReference type="SAM" id="MobiDB-lite"/>
    </source>
</evidence>
<reference evidence="3" key="1">
    <citation type="submission" date="2021-02" db="EMBL/GenBank/DDBJ databases">
        <authorList>
            <person name="Dougan E. K."/>
            <person name="Rhodes N."/>
            <person name="Thang M."/>
            <person name="Chan C."/>
        </authorList>
    </citation>
    <scope>NUCLEOTIDE SEQUENCE</scope>
</reference>
<keyword evidence="2" id="KW-0472">Membrane</keyword>
<evidence type="ECO:0000313" key="3">
    <source>
        <dbReference type="EMBL" id="CAE7562681.1"/>
    </source>
</evidence>
<gene>
    <name evidence="3" type="ORF">SNAT2548_LOCUS31784</name>
</gene>
<proteinExistence type="predicted"/>
<dbReference type="OrthoDB" id="423894at2759"/>
<keyword evidence="4" id="KW-1185">Reference proteome</keyword>
<comment type="caution">
    <text evidence="3">The sequence shown here is derived from an EMBL/GenBank/DDBJ whole genome shotgun (WGS) entry which is preliminary data.</text>
</comment>
<evidence type="ECO:0000313" key="4">
    <source>
        <dbReference type="Proteomes" id="UP000604046"/>
    </source>
</evidence>
<dbReference type="Proteomes" id="UP000604046">
    <property type="component" value="Unassembled WGS sequence"/>
</dbReference>
<protein>
    <submittedName>
        <fullName evidence="3">Uncharacterized protein</fullName>
    </submittedName>
</protein>
<accession>A0A812UBX3</accession>
<dbReference type="AlphaFoldDB" id="A0A812UBX3"/>
<evidence type="ECO:0000256" key="2">
    <source>
        <dbReference type="SAM" id="Phobius"/>
    </source>
</evidence>
<name>A0A812UBX3_9DINO</name>